<name>A0A0R3RTH1_9BILA</name>
<feature type="compositionally biased region" description="Basic and acidic residues" evidence="1">
    <location>
        <begin position="44"/>
        <end position="60"/>
    </location>
</feature>
<reference evidence="3" key="1">
    <citation type="submission" date="2017-02" db="UniProtKB">
        <authorList>
            <consortium name="WormBaseParasite"/>
        </authorList>
    </citation>
    <scope>IDENTIFICATION</scope>
</reference>
<protein>
    <submittedName>
        <fullName evidence="3">Uncharacterized protein</fullName>
    </submittedName>
</protein>
<dbReference type="WBParaSite" id="EEL_0000525401-mRNA-1">
    <property type="protein sequence ID" value="EEL_0000525401-mRNA-1"/>
    <property type="gene ID" value="EEL_0000525401"/>
</dbReference>
<accession>A0A0R3RTH1</accession>
<dbReference type="AlphaFoldDB" id="A0A0R3RTH1"/>
<feature type="region of interest" description="Disordered" evidence="1">
    <location>
        <begin position="37"/>
        <end position="61"/>
    </location>
</feature>
<keyword evidence="2" id="KW-1185">Reference proteome</keyword>
<evidence type="ECO:0000313" key="3">
    <source>
        <dbReference type="WBParaSite" id="EEL_0000525401-mRNA-1"/>
    </source>
</evidence>
<organism evidence="2 3">
    <name type="scientific">Elaeophora elaphi</name>
    <dbReference type="NCBI Taxonomy" id="1147741"/>
    <lineage>
        <taxon>Eukaryota</taxon>
        <taxon>Metazoa</taxon>
        <taxon>Ecdysozoa</taxon>
        <taxon>Nematoda</taxon>
        <taxon>Chromadorea</taxon>
        <taxon>Rhabditida</taxon>
        <taxon>Spirurina</taxon>
        <taxon>Spiruromorpha</taxon>
        <taxon>Filarioidea</taxon>
        <taxon>Onchocercidae</taxon>
        <taxon>Elaeophora</taxon>
    </lineage>
</organism>
<sequence length="203" mass="23100">MVNSARKLQSDRLSSSTTDLNISNSMPLLLEKKLNRQNSQKMRQGNESEFSEKDNLKESMRNSSQNFSITGSLTSEAVKDIQQSRTATGSSIGIEDDILLAVKKEDKFLSPSYPRFIIPLNLVFSNILATLALEYRKRLWHARNRLKNHDDTRNEKKFLELLDEYNAYAKENVGVGSTIYGKLLQVFFVSSDNLYGVAVVHQF</sequence>
<evidence type="ECO:0000256" key="1">
    <source>
        <dbReference type="SAM" id="MobiDB-lite"/>
    </source>
</evidence>
<evidence type="ECO:0000313" key="2">
    <source>
        <dbReference type="Proteomes" id="UP000050640"/>
    </source>
</evidence>
<dbReference type="Proteomes" id="UP000050640">
    <property type="component" value="Unplaced"/>
</dbReference>
<proteinExistence type="predicted"/>
<dbReference type="STRING" id="1147741.A0A0R3RTH1"/>
<feature type="region of interest" description="Disordered" evidence="1">
    <location>
        <begin position="1"/>
        <end position="20"/>
    </location>
</feature>